<sequence length="79" mass="8475">MRVIERLQTPLSAQSTTFYVSLEASAAEEAEIHVAVVVKHGNVGLTDDEKTIASSDPSANCICPPQPRKGFLKKTNCSS</sequence>
<reference evidence="1 2" key="1">
    <citation type="journal article" date="2020" name="Mol. Biol. Evol.">
        <title>Interspecific Gene Flow and the Evolution of Specialization in Black and White Rhinoceros.</title>
        <authorList>
            <person name="Moodley Y."/>
            <person name="Westbury M.V."/>
            <person name="Russo I.M."/>
            <person name="Gopalakrishnan S."/>
            <person name="Rakotoarivelo A."/>
            <person name="Olsen R.A."/>
            <person name="Prost S."/>
            <person name="Tunstall T."/>
            <person name="Ryder O.A."/>
            <person name="Dalen L."/>
            <person name="Bruford M.W."/>
        </authorList>
    </citation>
    <scope>NUCLEOTIDE SEQUENCE [LARGE SCALE GENOMIC DNA]</scope>
    <source>
        <strain evidence="1">SBR-YM</strain>
        <tissue evidence="1">Skin</tissue>
    </source>
</reference>
<organism evidence="1 2">
    <name type="scientific">Diceros bicornis minor</name>
    <name type="common">South-central black rhinoceros</name>
    <dbReference type="NCBI Taxonomy" id="77932"/>
    <lineage>
        <taxon>Eukaryota</taxon>
        <taxon>Metazoa</taxon>
        <taxon>Chordata</taxon>
        <taxon>Craniata</taxon>
        <taxon>Vertebrata</taxon>
        <taxon>Euteleostomi</taxon>
        <taxon>Mammalia</taxon>
        <taxon>Eutheria</taxon>
        <taxon>Laurasiatheria</taxon>
        <taxon>Perissodactyla</taxon>
        <taxon>Rhinocerotidae</taxon>
        <taxon>Diceros</taxon>
    </lineage>
</organism>
<dbReference type="AlphaFoldDB" id="A0A7J7FLZ1"/>
<name>A0A7J7FLZ1_DICBM</name>
<dbReference type="EMBL" id="JACDTQ010000140">
    <property type="protein sequence ID" value="KAF5929065.1"/>
    <property type="molecule type" value="Genomic_DNA"/>
</dbReference>
<accession>A0A7J7FLZ1</accession>
<comment type="caution">
    <text evidence="1">The sequence shown here is derived from an EMBL/GenBank/DDBJ whole genome shotgun (WGS) entry which is preliminary data.</text>
</comment>
<proteinExistence type="predicted"/>
<evidence type="ECO:0000313" key="2">
    <source>
        <dbReference type="Proteomes" id="UP000551758"/>
    </source>
</evidence>
<dbReference type="Proteomes" id="UP000551758">
    <property type="component" value="Unassembled WGS sequence"/>
</dbReference>
<gene>
    <name evidence="1" type="ORF">HPG69_015538</name>
</gene>
<keyword evidence="2" id="KW-1185">Reference proteome</keyword>
<protein>
    <submittedName>
        <fullName evidence="1">Uncharacterized protein</fullName>
    </submittedName>
</protein>
<evidence type="ECO:0000313" key="1">
    <source>
        <dbReference type="EMBL" id="KAF5929065.1"/>
    </source>
</evidence>